<accession>A0A8S5U8T8</accession>
<feature type="coiled-coil region" evidence="1">
    <location>
        <begin position="71"/>
        <end position="122"/>
    </location>
</feature>
<keyword evidence="2" id="KW-0472">Membrane</keyword>
<evidence type="ECO:0000256" key="2">
    <source>
        <dbReference type="SAM" id="Phobius"/>
    </source>
</evidence>
<proteinExistence type="predicted"/>
<dbReference type="EMBL" id="BK016039">
    <property type="protein sequence ID" value="DAF90897.1"/>
    <property type="molecule type" value="Genomic_DNA"/>
</dbReference>
<keyword evidence="2" id="KW-0812">Transmembrane</keyword>
<feature type="transmembrane region" description="Helical" evidence="2">
    <location>
        <begin position="150"/>
        <end position="169"/>
    </location>
</feature>
<name>A0A8S5U8T8_9CAUD</name>
<keyword evidence="2" id="KW-1133">Transmembrane helix</keyword>
<evidence type="ECO:0000256" key="1">
    <source>
        <dbReference type="SAM" id="Coils"/>
    </source>
</evidence>
<keyword evidence="1" id="KW-0175">Coiled coil</keyword>
<evidence type="ECO:0000313" key="3">
    <source>
        <dbReference type="EMBL" id="DAF90897.1"/>
    </source>
</evidence>
<organism evidence="3">
    <name type="scientific">Siphoviridae sp. ctnMR5</name>
    <dbReference type="NCBI Taxonomy" id="2825658"/>
    <lineage>
        <taxon>Viruses</taxon>
        <taxon>Duplodnaviria</taxon>
        <taxon>Heunggongvirae</taxon>
        <taxon>Uroviricota</taxon>
        <taxon>Caudoviricetes</taxon>
    </lineage>
</organism>
<feature type="transmembrane region" description="Helical" evidence="2">
    <location>
        <begin position="195"/>
        <end position="216"/>
    </location>
</feature>
<sequence length="222" mass="25251">MVENDTELDEIEKARTERKNTNIAVAPIIATPTEQSPDLSQNAMGSQFATRMDDVKVDILREASAEDKKFVDTLKRNLKDAAVKHTEVEQDKADYAKQQVAYESEKLNTAQEENEHKAKENKWDNKIKRREFHFNGVKPIMEFIGIKQPMNLFLLYFLSAIMVWFFLLAKLFKGTIGALIAGAEDSNRPKSVKGFLWTLIAIIAVGALSAIIYLFLKWQAII</sequence>
<reference evidence="3" key="1">
    <citation type="journal article" date="2021" name="Proc. Natl. Acad. Sci. U.S.A.">
        <title>A Catalog of Tens of Thousands of Viruses from Human Metagenomes Reveals Hidden Associations with Chronic Diseases.</title>
        <authorList>
            <person name="Tisza M.J."/>
            <person name="Buck C.B."/>
        </authorList>
    </citation>
    <scope>NUCLEOTIDE SEQUENCE</scope>
    <source>
        <strain evidence="3">CtnMR5</strain>
    </source>
</reference>
<protein>
    <submittedName>
        <fullName evidence="3">Uncharacterized protein</fullName>
    </submittedName>
</protein>